<reference evidence="3 4" key="1">
    <citation type="submission" date="2024-04" db="EMBL/GenBank/DDBJ databases">
        <authorList>
            <person name="Fracassetti M."/>
        </authorList>
    </citation>
    <scope>NUCLEOTIDE SEQUENCE [LARGE SCALE GENOMIC DNA]</scope>
</reference>
<evidence type="ECO:0000313" key="3">
    <source>
        <dbReference type="EMBL" id="CAL1407670.1"/>
    </source>
</evidence>
<feature type="region of interest" description="Disordered" evidence="1">
    <location>
        <begin position="97"/>
        <end position="126"/>
    </location>
</feature>
<feature type="region of interest" description="Disordered" evidence="1">
    <location>
        <begin position="281"/>
        <end position="306"/>
    </location>
</feature>
<dbReference type="EMBL" id="OZ034821">
    <property type="protein sequence ID" value="CAL1407670.1"/>
    <property type="molecule type" value="Genomic_DNA"/>
</dbReference>
<keyword evidence="4" id="KW-1185">Reference proteome</keyword>
<sequence length="772" mass="85990">MAQNSSHGPNFPWNRNAEQQNQYQNRIQNYNFYRPETWNSSAASSSQNVINQTNPNNATDSTFNYSLEQLNLPDNLSSLKPLGLKLNNSPELARWIESQLNRPPTGKTRLREPKSQPASDKPKPVITPASKLKIGSWERVAKNTSDLTTKCYFAKRKLVWEILEGGLKSKMEMQWSDIIAIDACIREKEPGVLRIELNQCPSFFQEKDPQPRKHTIWMPTSDFTGGQASKCRRHEIVFSPGNLDKPYKSLLQADQNLSELSSKPFPSLEDPYFPSLYPDFNPTPNSVTNPNPQQKFPQLSSPSPIPDEQMTTNAAMRGEKMLPEPNPNVGLVSSNKSVAAATASTIGNQYLAPRRMYYGSSSGAASLNGQINNNNLLDIEPRRMYYGSSSGAALSNGQINNNNNLLDAEPQRMYYGSSSGAALSNDQINNNNLLDTEPRRMYYGSSSGAALPNDQINRNNLLDTEPQRMYYGSSSGPALSQINSNSLLDAEMMSISHFSGSVSDLDGSPSLVIDKDYLMRERLELLGDMEIDHDAEFAIRPNEMLYDQQHQQEVFVPDSALAGLITSGGEMYEQQHQKQKKGFVPDAAPAGLITSRGEMYEQQQQQVFVPDHAAAGLITSGGEMYEQQHQKQEVFIPDSALADFITNGGEMYEQQQQDFVPDPAAAGLNTSGGKMYEQQNQQQQAFVLDPAAAGLITSGGEMYEQQNQQRQDFVQDPSTADLISTGGETNEQQQQSGFFEYPHLDDFGMMQFDQGNNLESILRMDLEQALQF</sequence>
<gene>
    <name evidence="3" type="ORF">LTRI10_LOCUS47323</name>
</gene>
<protein>
    <recommendedName>
        <fullName evidence="2">TRF2/HOY1 PH-like domain-containing protein</fullName>
    </recommendedName>
</protein>
<evidence type="ECO:0000256" key="1">
    <source>
        <dbReference type="SAM" id="MobiDB-lite"/>
    </source>
</evidence>
<dbReference type="PANTHER" id="PTHR33494:SF5">
    <property type="entry name" value="F10A16.6 PROTEIN"/>
    <property type="match status" value="1"/>
</dbReference>
<dbReference type="Proteomes" id="UP001497516">
    <property type="component" value="Chromosome 8"/>
</dbReference>
<dbReference type="InterPro" id="IPR057939">
    <property type="entry name" value="TRF2_HOY1_PH"/>
</dbReference>
<accession>A0AAV2GAE4</accession>
<dbReference type="PANTHER" id="PTHR33494">
    <property type="entry name" value="OS02G0793800 PROTEIN"/>
    <property type="match status" value="1"/>
</dbReference>
<evidence type="ECO:0000313" key="4">
    <source>
        <dbReference type="Proteomes" id="UP001497516"/>
    </source>
</evidence>
<dbReference type="Pfam" id="PF24818">
    <property type="entry name" value="PH_TRF2_HOY1"/>
    <property type="match status" value="1"/>
</dbReference>
<proteinExistence type="predicted"/>
<organism evidence="3 4">
    <name type="scientific">Linum trigynum</name>
    <dbReference type="NCBI Taxonomy" id="586398"/>
    <lineage>
        <taxon>Eukaryota</taxon>
        <taxon>Viridiplantae</taxon>
        <taxon>Streptophyta</taxon>
        <taxon>Embryophyta</taxon>
        <taxon>Tracheophyta</taxon>
        <taxon>Spermatophyta</taxon>
        <taxon>Magnoliopsida</taxon>
        <taxon>eudicotyledons</taxon>
        <taxon>Gunneridae</taxon>
        <taxon>Pentapetalae</taxon>
        <taxon>rosids</taxon>
        <taxon>fabids</taxon>
        <taxon>Malpighiales</taxon>
        <taxon>Linaceae</taxon>
        <taxon>Linum</taxon>
    </lineage>
</organism>
<name>A0AAV2GAE4_9ROSI</name>
<feature type="domain" description="TRF2/HOY1 PH-like" evidence="2">
    <location>
        <begin position="128"/>
        <end position="243"/>
    </location>
</feature>
<feature type="compositionally biased region" description="Polar residues" evidence="1">
    <location>
        <begin position="293"/>
        <end position="302"/>
    </location>
</feature>
<evidence type="ECO:0000259" key="2">
    <source>
        <dbReference type="Pfam" id="PF24818"/>
    </source>
</evidence>
<feature type="compositionally biased region" description="Low complexity" evidence="1">
    <location>
        <begin position="282"/>
        <end position="292"/>
    </location>
</feature>
<dbReference type="AlphaFoldDB" id="A0AAV2GAE4"/>